<accession>U5MTL7</accession>
<evidence type="ECO:0000256" key="3">
    <source>
        <dbReference type="PIRSR" id="PIRSR000915-2"/>
    </source>
</evidence>
<feature type="active site" description="Nucleophile" evidence="2">
    <location>
        <position position="13"/>
    </location>
</feature>
<evidence type="ECO:0000313" key="5">
    <source>
        <dbReference type="EMBL" id="AGX42802.1"/>
    </source>
</evidence>
<dbReference type="SFLD" id="SFLDG01139">
    <property type="entry name" value="C2.A:_Pyridoxal_Phosphate_Phos"/>
    <property type="match status" value="1"/>
</dbReference>
<keyword evidence="1 4" id="KW-0479">Metal-binding</keyword>
<dbReference type="Pfam" id="PF13242">
    <property type="entry name" value="Hydrolase_like"/>
    <property type="match status" value="1"/>
</dbReference>
<feature type="binding site" evidence="3">
    <location>
        <position position="188"/>
    </location>
    <ligand>
        <name>substrate</name>
    </ligand>
</feature>
<feature type="binding site" evidence="4">
    <location>
        <position position="213"/>
    </location>
    <ligand>
        <name>Mg(2+)</name>
        <dbReference type="ChEBI" id="CHEBI:18420"/>
    </ligand>
</feature>
<keyword evidence="1 4" id="KW-0460">Magnesium</keyword>
<dbReference type="InterPro" id="IPR006357">
    <property type="entry name" value="HAD-SF_hydro_IIA"/>
</dbReference>
<organism evidence="5 6">
    <name type="scientific">Clostridium saccharobutylicum DSM 13864</name>
    <dbReference type="NCBI Taxonomy" id="1345695"/>
    <lineage>
        <taxon>Bacteria</taxon>
        <taxon>Bacillati</taxon>
        <taxon>Bacillota</taxon>
        <taxon>Clostridia</taxon>
        <taxon>Eubacteriales</taxon>
        <taxon>Clostridiaceae</taxon>
        <taxon>Clostridium</taxon>
    </lineage>
</organism>
<protein>
    <recommendedName>
        <fullName evidence="1">Acid sugar phosphatase</fullName>
        <ecNumber evidence="1">3.1.3.-</ecNumber>
    </recommendedName>
</protein>
<dbReference type="RefSeq" id="WP_022745537.1">
    <property type="nucleotide sequence ID" value="NC_022571.1"/>
</dbReference>
<dbReference type="PIRSF" id="PIRSF000915">
    <property type="entry name" value="PGP-type_phosphatase"/>
    <property type="match status" value="1"/>
</dbReference>
<dbReference type="SUPFAM" id="SSF56784">
    <property type="entry name" value="HAD-like"/>
    <property type="match status" value="1"/>
</dbReference>
<evidence type="ECO:0000313" key="6">
    <source>
        <dbReference type="Proteomes" id="UP000017118"/>
    </source>
</evidence>
<dbReference type="Gene3D" id="3.40.50.1000">
    <property type="entry name" value="HAD superfamily/HAD-like"/>
    <property type="match status" value="2"/>
</dbReference>
<sequence length="266" mass="30027">MNQLKDIKCFLLDMDGTFYLGNRLIDGALEFLDILKSQKKKFIFLTNNSSKNKSTYKQKLSSLGCNIDEEQVYTSGEATIWYIKKNCIGNRIYLMGTELLMKEFENAGFILVKDKNDKPDYVVLGFDTTLTYEKILTGCDYIRDGVPFIATHPDFNCPIEDNKYMPDTGSMIKMFEASTGVSPVVIGKPNGYIVEAIMEKYDLKKEEVAIVGDRLYTDIKAGVNGGITSILVLSGETSEEMYKKSDIHADYVFSSIKYIGEVLKQL</sequence>
<dbReference type="GeneID" id="55474292"/>
<dbReference type="Proteomes" id="UP000017118">
    <property type="component" value="Chromosome"/>
</dbReference>
<dbReference type="GO" id="GO:0016791">
    <property type="term" value="F:phosphatase activity"/>
    <property type="evidence" value="ECO:0007669"/>
    <property type="project" value="TreeGrafter"/>
</dbReference>
<evidence type="ECO:0000256" key="4">
    <source>
        <dbReference type="PIRSR" id="PIRSR000915-3"/>
    </source>
</evidence>
<dbReference type="GO" id="GO:0005737">
    <property type="term" value="C:cytoplasm"/>
    <property type="evidence" value="ECO:0007669"/>
    <property type="project" value="TreeGrafter"/>
</dbReference>
<dbReference type="SFLD" id="SFLDS00003">
    <property type="entry name" value="Haloacid_Dehalogenase"/>
    <property type="match status" value="1"/>
</dbReference>
<dbReference type="InterPro" id="IPR036412">
    <property type="entry name" value="HAD-like_sf"/>
</dbReference>
<dbReference type="PANTHER" id="PTHR19288">
    <property type="entry name" value="4-NITROPHENYLPHOSPHATASE-RELATED"/>
    <property type="match status" value="1"/>
</dbReference>
<dbReference type="HOGENOM" id="CLU_043473_1_2_9"/>
<comment type="similarity">
    <text evidence="1">Belongs to the HAD-like hydrolase superfamily. NagD family.</text>
</comment>
<dbReference type="OrthoDB" id="9810449at2"/>
<dbReference type="EC" id="3.1.3.-" evidence="1"/>
<dbReference type="AlphaFoldDB" id="U5MTL7"/>
<evidence type="ECO:0000256" key="2">
    <source>
        <dbReference type="PIRSR" id="PIRSR000915-1"/>
    </source>
</evidence>
<evidence type="ECO:0000256" key="1">
    <source>
        <dbReference type="PIRNR" id="PIRNR000915"/>
    </source>
</evidence>
<keyword evidence="6" id="KW-1185">Reference proteome</keyword>
<dbReference type="InterPro" id="IPR023214">
    <property type="entry name" value="HAD_sf"/>
</dbReference>
<dbReference type="EMBL" id="CP006721">
    <property type="protein sequence ID" value="AGX42802.1"/>
    <property type="molecule type" value="Genomic_DNA"/>
</dbReference>
<feature type="binding site" evidence="4">
    <location>
        <position position="15"/>
    </location>
    <ligand>
        <name>Mg(2+)</name>
        <dbReference type="ChEBI" id="CHEBI:18420"/>
    </ligand>
</feature>
<dbReference type="PATRIC" id="fig|1345695.10.peg.3948"/>
<name>U5MTL7_CLOSA</name>
<feature type="active site" description="Proton donor" evidence="2">
    <location>
        <position position="15"/>
    </location>
</feature>
<gene>
    <name evidence="5" type="primary">nagD1</name>
    <name evidence="5" type="ORF">CLSA_c18090</name>
</gene>
<proteinExistence type="inferred from homology"/>
<reference evidence="5 6" key="1">
    <citation type="journal article" date="2013" name="Genome Announc.">
        <title>Complete Genome Sequence of the Solvent Producer Clostridium saccharobutylicum NCP262 (DSM 13864).</title>
        <authorList>
            <person name="Poehlein A."/>
            <person name="Hartwich K."/>
            <person name="Krabben P."/>
            <person name="Ehrenreich A."/>
            <person name="Liebl W."/>
            <person name="Durre P."/>
            <person name="Gottschalk G."/>
            <person name="Daniel R."/>
        </authorList>
    </citation>
    <scope>NUCLEOTIDE SEQUENCE [LARGE SCALE GENOMIC DNA]</scope>
    <source>
        <strain evidence="5">DSM 13864</strain>
    </source>
</reference>
<dbReference type="GO" id="GO:0046872">
    <property type="term" value="F:metal ion binding"/>
    <property type="evidence" value="ECO:0007669"/>
    <property type="project" value="UniProtKB-KW"/>
</dbReference>
<dbReference type="eggNOG" id="COG0647">
    <property type="taxonomic scope" value="Bacteria"/>
</dbReference>
<dbReference type="Pfam" id="PF13344">
    <property type="entry name" value="Hydrolase_6"/>
    <property type="match status" value="1"/>
</dbReference>
<dbReference type="PANTHER" id="PTHR19288:SF46">
    <property type="entry name" value="HALOACID DEHALOGENASE-LIKE HYDROLASE DOMAIN-CONTAINING PROTEIN 2"/>
    <property type="match status" value="1"/>
</dbReference>
<dbReference type="NCBIfam" id="TIGR01460">
    <property type="entry name" value="HAD-SF-IIA"/>
    <property type="match status" value="1"/>
</dbReference>
<dbReference type="KEGG" id="csb:CLSA_c18090"/>
<feature type="binding site" evidence="4">
    <location>
        <position position="13"/>
    </location>
    <ligand>
        <name>Mg(2+)</name>
        <dbReference type="ChEBI" id="CHEBI:18420"/>
    </ligand>
</feature>
<comment type="cofactor">
    <cofactor evidence="4">
        <name>Mg(2+)</name>
        <dbReference type="ChEBI" id="CHEBI:18420"/>
    </cofactor>
    <text evidence="4">Divalent metal ions. Mg(2+) is the most effective.</text>
</comment>
<comment type="function">
    <text evidence="1">Catalyzes the dephosphorylation of 2-6 carbon acid sugars in vitro.</text>
</comment>